<evidence type="ECO:0000256" key="5">
    <source>
        <dbReference type="ARBA" id="ARBA00022605"/>
    </source>
</evidence>
<proteinExistence type="inferred from homology"/>
<dbReference type="GO" id="GO:0009099">
    <property type="term" value="P:L-valine biosynthetic process"/>
    <property type="evidence" value="ECO:0007669"/>
    <property type="project" value="UniProtKB-UniRule"/>
</dbReference>
<accession>A7I2I0</accession>
<dbReference type="NCBIfam" id="NF008864">
    <property type="entry name" value="PRK11895.1"/>
    <property type="match status" value="1"/>
</dbReference>
<comment type="similarity">
    <text evidence="3 8">Belongs to the acetolactate synthase small subunit family.</text>
</comment>
<keyword evidence="11" id="KW-1185">Reference proteome</keyword>
<dbReference type="NCBIfam" id="TIGR00119">
    <property type="entry name" value="acolac_sm"/>
    <property type="match status" value="1"/>
</dbReference>
<dbReference type="InterPro" id="IPR027271">
    <property type="entry name" value="Acetolactate_synth/TF_NikR_C"/>
</dbReference>
<dbReference type="HOGENOM" id="CLU_055003_1_3_7"/>
<dbReference type="InterPro" id="IPR039557">
    <property type="entry name" value="AHAS_ACT"/>
</dbReference>
<evidence type="ECO:0000256" key="6">
    <source>
        <dbReference type="ARBA" id="ARBA00023304"/>
    </source>
</evidence>
<comment type="subunit">
    <text evidence="4 8">Dimer of large and small chains.</text>
</comment>
<evidence type="ECO:0000256" key="2">
    <source>
        <dbReference type="ARBA" id="ARBA00005025"/>
    </source>
</evidence>
<dbReference type="InterPro" id="IPR054480">
    <property type="entry name" value="AHAS_small-like_ACT"/>
</dbReference>
<dbReference type="OrthoDB" id="9787365at2"/>
<dbReference type="PANTHER" id="PTHR30239:SF0">
    <property type="entry name" value="ACETOLACTATE SYNTHASE SMALL SUBUNIT 1, CHLOROPLASTIC"/>
    <property type="match status" value="1"/>
</dbReference>
<evidence type="ECO:0000256" key="3">
    <source>
        <dbReference type="ARBA" id="ARBA00006341"/>
    </source>
</evidence>
<dbReference type="CDD" id="cd04878">
    <property type="entry name" value="ACT_AHAS"/>
    <property type="match status" value="1"/>
</dbReference>
<dbReference type="GO" id="GO:0009097">
    <property type="term" value="P:isoleucine biosynthetic process"/>
    <property type="evidence" value="ECO:0007669"/>
    <property type="project" value="UniProtKB-UniRule"/>
</dbReference>
<evidence type="ECO:0000313" key="11">
    <source>
        <dbReference type="Proteomes" id="UP000002407"/>
    </source>
</evidence>
<evidence type="ECO:0000256" key="4">
    <source>
        <dbReference type="ARBA" id="ARBA00011744"/>
    </source>
</evidence>
<evidence type="ECO:0000259" key="9">
    <source>
        <dbReference type="PROSITE" id="PS51671"/>
    </source>
</evidence>
<dbReference type="InterPro" id="IPR019455">
    <property type="entry name" value="Acetolactate_synth_ssu_C"/>
</dbReference>
<dbReference type="Gene3D" id="3.30.70.260">
    <property type="match status" value="1"/>
</dbReference>
<comment type="pathway">
    <text evidence="1 8">Amino-acid biosynthesis; L-isoleucine biosynthesis; L-isoleucine from 2-oxobutanoate: step 1/4.</text>
</comment>
<dbReference type="UniPathway" id="UPA00049">
    <property type="reaction ID" value="UER00059"/>
</dbReference>
<sequence>MQNIRRTISVIIVNEHGVLSRISGLFAGRGYNIDSLTVAPIPNTNLSRFTIVTKGDAAIIEQITKQLHKLIPIYKVIEDANFVEKELVLVKIPFADNLSGLNVILSSYNGKIINSNEENIVVVACDDITKIDNFLKTIKKFNPIDIVRGGSVALDV</sequence>
<dbReference type="PANTHER" id="PTHR30239">
    <property type="entry name" value="ACETOLACTATE SYNTHASE SMALL SUBUNIT"/>
    <property type="match status" value="1"/>
</dbReference>
<dbReference type="GO" id="GO:0003984">
    <property type="term" value="F:acetolactate synthase activity"/>
    <property type="evidence" value="ECO:0007669"/>
    <property type="project" value="UniProtKB-UniRule"/>
</dbReference>
<dbReference type="KEGG" id="cha:CHAB381_1166"/>
<dbReference type="InterPro" id="IPR004789">
    <property type="entry name" value="Acetalactate_synth_ssu"/>
</dbReference>
<dbReference type="SUPFAM" id="SSF55021">
    <property type="entry name" value="ACT-like"/>
    <property type="match status" value="2"/>
</dbReference>
<dbReference type="EC" id="2.2.1.6" evidence="8"/>
<dbReference type="FunFam" id="3.30.70.260:FF:000001">
    <property type="entry name" value="Acetolactate synthase, small subunit"/>
    <property type="match status" value="1"/>
</dbReference>
<dbReference type="Gene3D" id="3.30.70.1150">
    <property type="entry name" value="ACT-like. Chain A, domain 2"/>
    <property type="match status" value="1"/>
</dbReference>
<dbReference type="GO" id="GO:1990610">
    <property type="term" value="F:acetolactate synthase regulator activity"/>
    <property type="evidence" value="ECO:0007669"/>
    <property type="project" value="UniProtKB-UniRule"/>
</dbReference>
<name>A7I2I0_CAMHC</name>
<evidence type="ECO:0000256" key="7">
    <source>
        <dbReference type="ARBA" id="ARBA00048670"/>
    </source>
</evidence>
<dbReference type="Pfam" id="PF10369">
    <property type="entry name" value="ALS_ss_C"/>
    <property type="match status" value="1"/>
</dbReference>
<dbReference type="PROSITE" id="PS51671">
    <property type="entry name" value="ACT"/>
    <property type="match status" value="1"/>
</dbReference>
<dbReference type="InterPro" id="IPR045865">
    <property type="entry name" value="ACT-like_dom_sf"/>
</dbReference>
<evidence type="ECO:0000256" key="8">
    <source>
        <dbReference type="RuleBase" id="RU368092"/>
    </source>
</evidence>
<dbReference type="RefSeq" id="WP_012109021.1">
    <property type="nucleotide sequence ID" value="NC_009714.1"/>
</dbReference>
<comment type="function">
    <text evidence="8">Catalyzes the conversion of 2 pyruvate molecules into acetolactate in the first common step of the biosynthetic pathway of the branched-amino acids such as leucine, isoleucine, and valine.</text>
</comment>
<feature type="domain" description="ACT" evidence="9">
    <location>
        <begin position="7"/>
        <end position="81"/>
    </location>
</feature>
<keyword evidence="6 8" id="KW-0100">Branched-chain amino acid biosynthesis</keyword>
<dbReference type="GO" id="GO:0005829">
    <property type="term" value="C:cytosol"/>
    <property type="evidence" value="ECO:0007669"/>
    <property type="project" value="TreeGrafter"/>
</dbReference>
<dbReference type="UniPathway" id="UPA00047">
    <property type="reaction ID" value="UER00055"/>
</dbReference>
<dbReference type="Pfam" id="PF22629">
    <property type="entry name" value="ACT_AHAS_ss"/>
    <property type="match status" value="1"/>
</dbReference>
<dbReference type="Proteomes" id="UP000002407">
    <property type="component" value="Chromosome"/>
</dbReference>
<reference evidence="11" key="1">
    <citation type="submission" date="2007-07" db="EMBL/GenBank/DDBJ databases">
        <title>Complete genome sequence of Campylobacter hominis ATCC BAA-381, a commensal isolated from the human gastrointestinal tract.</title>
        <authorList>
            <person name="Fouts D.E."/>
            <person name="Mongodin E.F."/>
            <person name="Puiu D."/>
            <person name="Sebastian Y."/>
            <person name="Miller W.G."/>
            <person name="Mandrell R.E."/>
            <person name="Nelson K.E."/>
        </authorList>
    </citation>
    <scope>NUCLEOTIDE SEQUENCE [LARGE SCALE GENOMIC DNA]</scope>
    <source>
        <strain evidence="11">ATCC BAA-381 / LMG 19568 / NCTC 13146 / CH001A</strain>
    </source>
</reference>
<keyword evidence="5 8" id="KW-0028">Amino-acid biosynthesis</keyword>
<keyword evidence="8 10" id="KW-0808">Transferase</keyword>
<gene>
    <name evidence="10" type="primary">ilvN</name>
    <name evidence="10" type="ordered locus">CHAB381_1166</name>
</gene>
<organism evidence="10 11">
    <name type="scientific">Campylobacter hominis (strain ATCC BAA-381 / DSM 21671 / CCUG 45161 / LMG 19568 / NCTC 13146 / CH001A)</name>
    <dbReference type="NCBI Taxonomy" id="360107"/>
    <lineage>
        <taxon>Bacteria</taxon>
        <taxon>Pseudomonadati</taxon>
        <taxon>Campylobacterota</taxon>
        <taxon>Epsilonproteobacteria</taxon>
        <taxon>Campylobacterales</taxon>
        <taxon>Campylobacteraceae</taxon>
        <taxon>Campylobacter</taxon>
    </lineage>
</organism>
<dbReference type="STRING" id="360107.CHAB381_1166"/>
<comment type="catalytic activity">
    <reaction evidence="7 8">
        <text>2 pyruvate + H(+) = (2S)-2-acetolactate + CO2</text>
        <dbReference type="Rhea" id="RHEA:25249"/>
        <dbReference type="ChEBI" id="CHEBI:15361"/>
        <dbReference type="ChEBI" id="CHEBI:15378"/>
        <dbReference type="ChEBI" id="CHEBI:16526"/>
        <dbReference type="ChEBI" id="CHEBI:58476"/>
        <dbReference type="EC" id="2.2.1.6"/>
    </reaction>
</comment>
<protein>
    <recommendedName>
        <fullName evidence="8">Acetolactate synthase small subunit</fullName>
        <shortName evidence="8">AHAS</shortName>
        <shortName evidence="8">ALS</shortName>
        <ecNumber evidence="8">2.2.1.6</ecNumber>
    </recommendedName>
    <alternativeName>
        <fullName evidence="8">Acetohydroxy-acid synthase small subunit</fullName>
    </alternativeName>
</protein>
<dbReference type="InterPro" id="IPR002912">
    <property type="entry name" value="ACT_dom"/>
</dbReference>
<evidence type="ECO:0000256" key="1">
    <source>
        <dbReference type="ARBA" id="ARBA00004974"/>
    </source>
</evidence>
<dbReference type="EMBL" id="CP000776">
    <property type="protein sequence ID" value="ABS51701.1"/>
    <property type="molecule type" value="Genomic_DNA"/>
</dbReference>
<dbReference type="eggNOG" id="COG0440">
    <property type="taxonomic scope" value="Bacteria"/>
</dbReference>
<comment type="pathway">
    <text evidence="2 8">Amino-acid biosynthesis; L-valine biosynthesis; L-valine from pyruvate: step 1/4.</text>
</comment>
<evidence type="ECO:0000313" key="10">
    <source>
        <dbReference type="EMBL" id="ABS51701.1"/>
    </source>
</evidence>
<dbReference type="AlphaFoldDB" id="A7I2I0"/>